<reference evidence="1" key="1">
    <citation type="submission" date="2021-01" db="EMBL/GenBank/DDBJ databases">
        <authorList>
            <person name="Corre E."/>
            <person name="Pelletier E."/>
            <person name="Niang G."/>
            <person name="Scheremetjew M."/>
            <person name="Finn R."/>
            <person name="Kale V."/>
            <person name="Holt S."/>
            <person name="Cochrane G."/>
            <person name="Meng A."/>
            <person name="Brown T."/>
            <person name="Cohen L."/>
        </authorList>
    </citation>
    <scope>NUCLEOTIDE SEQUENCE</scope>
    <source>
        <strain evidence="1">ECT3854</strain>
    </source>
</reference>
<name>A0A7S1D4D3_CYCTE</name>
<protein>
    <submittedName>
        <fullName evidence="1">Uncharacterized protein</fullName>
    </submittedName>
</protein>
<accession>A0A7S1D4D3</accession>
<evidence type="ECO:0000313" key="1">
    <source>
        <dbReference type="EMBL" id="CAD8937882.1"/>
    </source>
</evidence>
<dbReference type="EMBL" id="HBFW01014066">
    <property type="protein sequence ID" value="CAD8937882.1"/>
    <property type="molecule type" value="Transcribed_RNA"/>
</dbReference>
<gene>
    <name evidence="1" type="ORF">CTEN0397_LOCUS8945</name>
</gene>
<dbReference type="AlphaFoldDB" id="A0A7S1D4D3"/>
<proteinExistence type="predicted"/>
<sequence length="100" mass="11534">MQDIFDDITQTFVRHTDDWFAKPSRSWSPMPVGVANNPMEYLALLELAFQFCYDGKDYNSAYKHARIILEHPAADTNPTICYFMANVLTREAKSNDAMHL</sequence>
<organism evidence="1">
    <name type="scientific">Cyclophora tenuis</name>
    <name type="common">Marine diatom</name>
    <dbReference type="NCBI Taxonomy" id="216820"/>
    <lineage>
        <taxon>Eukaryota</taxon>
        <taxon>Sar</taxon>
        <taxon>Stramenopiles</taxon>
        <taxon>Ochrophyta</taxon>
        <taxon>Bacillariophyta</taxon>
        <taxon>Fragilariophyceae</taxon>
        <taxon>Fragilariophycidae</taxon>
        <taxon>Cyclophorales</taxon>
        <taxon>Cyclophoraceae</taxon>
        <taxon>Cyclophora</taxon>
    </lineage>
</organism>